<dbReference type="RefSeq" id="XP_062681987.1">
    <property type="nucleotide sequence ID" value="XM_062821843.1"/>
</dbReference>
<dbReference type="GeneID" id="87858997"/>
<dbReference type="EMBL" id="JAUEPP010000004">
    <property type="protein sequence ID" value="KAK3345374.1"/>
    <property type="molecule type" value="Genomic_DNA"/>
</dbReference>
<dbReference type="AlphaFoldDB" id="A0AAE0JFH7"/>
<reference evidence="1" key="1">
    <citation type="journal article" date="2023" name="Mol. Phylogenet. Evol.">
        <title>Genome-scale phylogeny and comparative genomics of the fungal order Sordariales.</title>
        <authorList>
            <person name="Hensen N."/>
            <person name="Bonometti L."/>
            <person name="Westerberg I."/>
            <person name="Brannstrom I.O."/>
            <person name="Guillou S."/>
            <person name="Cros-Aarteil S."/>
            <person name="Calhoun S."/>
            <person name="Haridas S."/>
            <person name="Kuo A."/>
            <person name="Mondo S."/>
            <person name="Pangilinan J."/>
            <person name="Riley R."/>
            <person name="LaButti K."/>
            <person name="Andreopoulos B."/>
            <person name="Lipzen A."/>
            <person name="Chen C."/>
            <person name="Yan M."/>
            <person name="Daum C."/>
            <person name="Ng V."/>
            <person name="Clum A."/>
            <person name="Steindorff A."/>
            <person name="Ohm R.A."/>
            <person name="Martin F."/>
            <person name="Silar P."/>
            <person name="Natvig D.O."/>
            <person name="Lalanne C."/>
            <person name="Gautier V."/>
            <person name="Ament-Velasquez S.L."/>
            <person name="Kruys A."/>
            <person name="Hutchinson M.I."/>
            <person name="Powell A.J."/>
            <person name="Barry K."/>
            <person name="Miller A.N."/>
            <person name="Grigoriev I.V."/>
            <person name="Debuchy R."/>
            <person name="Gladieux P."/>
            <person name="Hiltunen Thoren M."/>
            <person name="Johannesson H."/>
        </authorList>
    </citation>
    <scope>NUCLEOTIDE SEQUENCE</scope>
    <source>
        <strain evidence="1">CBS 560.94</strain>
    </source>
</reference>
<dbReference type="Proteomes" id="UP001278500">
    <property type="component" value="Unassembled WGS sequence"/>
</dbReference>
<organism evidence="1 2">
    <name type="scientific">Neurospora tetraspora</name>
    <dbReference type="NCBI Taxonomy" id="94610"/>
    <lineage>
        <taxon>Eukaryota</taxon>
        <taxon>Fungi</taxon>
        <taxon>Dikarya</taxon>
        <taxon>Ascomycota</taxon>
        <taxon>Pezizomycotina</taxon>
        <taxon>Sordariomycetes</taxon>
        <taxon>Sordariomycetidae</taxon>
        <taxon>Sordariales</taxon>
        <taxon>Sordariaceae</taxon>
        <taxon>Neurospora</taxon>
    </lineage>
</organism>
<sequence>MTWLLCSRLVMSYHAVVIMEFSRWRFLMIWSLAACLARKVALVSIQIKGKQQQIQKKAHYNLSSSRRMESNKWTYLLGRVGTAALNKFDPPL</sequence>
<gene>
    <name evidence="1" type="ORF">B0H65DRAFT_204151</name>
</gene>
<keyword evidence="2" id="KW-1185">Reference proteome</keyword>
<accession>A0AAE0JFH7</accession>
<proteinExistence type="predicted"/>
<evidence type="ECO:0000313" key="1">
    <source>
        <dbReference type="EMBL" id="KAK3345374.1"/>
    </source>
</evidence>
<evidence type="ECO:0000313" key="2">
    <source>
        <dbReference type="Proteomes" id="UP001278500"/>
    </source>
</evidence>
<protein>
    <submittedName>
        <fullName evidence="1">Uncharacterized protein</fullName>
    </submittedName>
</protein>
<reference evidence="1" key="2">
    <citation type="submission" date="2023-06" db="EMBL/GenBank/DDBJ databases">
        <authorList>
            <consortium name="Lawrence Berkeley National Laboratory"/>
            <person name="Haridas S."/>
            <person name="Hensen N."/>
            <person name="Bonometti L."/>
            <person name="Westerberg I."/>
            <person name="Brannstrom I.O."/>
            <person name="Guillou S."/>
            <person name="Cros-Aarteil S."/>
            <person name="Calhoun S."/>
            <person name="Kuo A."/>
            <person name="Mondo S."/>
            <person name="Pangilinan J."/>
            <person name="Riley R."/>
            <person name="Labutti K."/>
            <person name="Andreopoulos B."/>
            <person name="Lipzen A."/>
            <person name="Chen C."/>
            <person name="Yanf M."/>
            <person name="Daum C."/>
            <person name="Ng V."/>
            <person name="Clum A."/>
            <person name="Steindorff A."/>
            <person name="Ohm R."/>
            <person name="Martin F."/>
            <person name="Silar P."/>
            <person name="Natvig D."/>
            <person name="Lalanne C."/>
            <person name="Gautier V."/>
            <person name="Ament-Velasquez S.L."/>
            <person name="Kruys A."/>
            <person name="Hutchinson M.I."/>
            <person name="Powell A.J."/>
            <person name="Barry K."/>
            <person name="Miller A.N."/>
            <person name="Grigoriev I.V."/>
            <person name="Debuchy R."/>
            <person name="Gladieux P."/>
            <person name="Thoren M.H."/>
            <person name="Johannesson H."/>
        </authorList>
    </citation>
    <scope>NUCLEOTIDE SEQUENCE</scope>
    <source>
        <strain evidence="1">CBS 560.94</strain>
    </source>
</reference>
<name>A0AAE0JFH7_9PEZI</name>
<comment type="caution">
    <text evidence="1">The sequence shown here is derived from an EMBL/GenBank/DDBJ whole genome shotgun (WGS) entry which is preliminary data.</text>
</comment>